<dbReference type="PROSITE" id="PS50076">
    <property type="entry name" value="DNAJ_2"/>
    <property type="match status" value="1"/>
</dbReference>
<dbReference type="Gene3D" id="1.10.287.110">
    <property type="entry name" value="DnaJ domain"/>
    <property type="match status" value="1"/>
</dbReference>
<dbReference type="GO" id="GO:0008270">
    <property type="term" value="F:zinc ion binding"/>
    <property type="evidence" value="ECO:0007669"/>
    <property type="project" value="UniProtKB-KW"/>
</dbReference>
<dbReference type="InterPro" id="IPR008971">
    <property type="entry name" value="HSP40/DnaJ_pept-bd"/>
</dbReference>
<evidence type="ECO:0000259" key="6">
    <source>
        <dbReference type="PROSITE" id="PS50076"/>
    </source>
</evidence>
<dbReference type="SMART" id="SM00271">
    <property type="entry name" value="DnaJ"/>
    <property type="match status" value="1"/>
</dbReference>
<dbReference type="CDD" id="cd10747">
    <property type="entry name" value="DnaJ_C"/>
    <property type="match status" value="1"/>
</dbReference>
<sequence length="423" mass="46511">MFFGGDPFEDFAGAAGMGGGGPRGDVDTQKYYDILGVSKDATTAEIKKAFRKLAIKNHPDKGGDAEKFKEITRAYEVLSDDEKRQRYDRFGEEGVDQEGPSGAGMDMFDMMFGGGRSRHGGKRKGEDISHVLEVSLSQFYNGATRKLAINRVVIDRSVPVKTCNACDGQGVVMKVVRMGPMIQRVRQACPQCSGQGQSFKTKKSKEIIEVHIQKGMKDGQQIPFRGMADESDPSEEAGDFIVVLKQKATQNDAAAKGFTRKGNDLYLRRSITLLEALTGYTTVIDHMDDRKLIVKSGKGEVIKPVDLAAEKHLLKCVKGEGMPSPQNQFVCGNLFLILDIVFPEHIKEDACKKLAAILPHPKSAPKITAKMDKEYEHHQLVDMDPADSLRAQQSYGGSREAYDEDDENDGIPGGAQRVQCAQQ</sequence>
<dbReference type="Proteomes" id="UP000553632">
    <property type="component" value="Unassembled WGS sequence"/>
</dbReference>
<dbReference type="FunFam" id="2.60.260.20:FF:000003">
    <property type="entry name" value="DnaJ subfamily A member 2"/>
    <property type="match status" value="1"/>
</dbReference>
<dbReference type="PRINTS" id="PR00625">
    <property type="entry name" value="JDOMAIN"/>
</dbReference>
<dbReference type="InterPro" id="IPR044713">
    <property type="entry name" value="DNJA1/2-like"/>
</dbReference>
<dbReference type="PANTHER" id="PTHR43888">
    <property type="entry name" value="DNAJ-LIKE-2, ISOFORM A-RELATED"/>
    <property type="match status" value="1"/>
</dbReference>
<dbReference type="SUPFAM" id="SSF57938">
    <property type="entry name" value="DnaJ/Hsp40 cysteine-rich domain"/>
    <property type="match status" value="1"/>
</dbReference>
<evidence type="ECO:0000256" key="1">
    <source>
        <dbReference type="ARBA" id="ARBA00022723"/>
    </source>
</evidence>
<organism evidence="7 8">
    <name type="scientific">Perkinsus olseni</name>
    <name type="common">Perkinsus atlanticus</name>
    <dbReference type="NCBI Taxonomy" id="32597"/>
    <lineage>
        <taxon>Eukaryota</taxon>
        <taxon>Sar</taxon>
        <taxon>Alveolata</taxon>
        <taxon>Perkinsozoa</taxon>
        <taxon>Perkinsea</taxon>
        <taxon>Perkinsida</taxon>
        <taxon>Perkinsidae</taxon>
        <taxon>Perkinsus</taxon>
    </lineage>
</organism>
<evidence type="ECO:0000256" key="2">
    <source>
        <dbReference type="ARBA" id="ARBA00022737"/>
    </source>
</evidence>
<evidence type="ECO:0000313" key="8">
    <source>
        <dbReference type="Proteomes" id="UP000553632"/>
    </source>
</evidence>
<evidence type="ECO:0000256" key="4">
    <source>
        <dbReference type="ARBA" id="ARBA00022833"/>
    </source>
</evidence>
<dbReference type="Pfam" id="PF01556">
    <property type="entry name" value="DnaJ_C"/>
    <property type="match status" value="1"/>
</dbReference>
<dbReference type="InterPro" id="IPR002939">
    <property type="entry name" value="DnaJ_C"/>
</dbReference>
<dbReference type="GO" id="GO:0006457">
    <property type="term" value="P:protein folding"/>
    <property type="evidence" value="ECO:0007669"/>
    <property type="project" value="InterPro"/>
</dbReference>
<dbReference type="InterPro" id="IPR001305">
    <property type="entry name" value="HSP_DnaJ_Cys-rich_dom"/>
</dbReference>
<evidence type="ECO:0000256" key="5">
    <source>
        <dbReference type="SAM" id="MobiDB-lite"/>
    </source>
</evidence>
<dbReference type="Pfam" id="PF00684">
    <property type="entry name" value="DnaJ_CXXCXGXG"/>
    <property type="match status" value="1"/>
</dbReference>
<dbReference type="AlphaFoldDB" id="A0A7J6SC43"/>
<keyword evidence="8" id="KW-1185">Reference proteome</keyword>
<dbReference type="FunFam" id="2.10.230.10:FF:000001">
    <property type="entry name" value="DnaJ subfamily A member 2"/>
    <property type="match status" value="1"/>
</dbReference>
<dbReference type="InterPro" id="IPR018253">
    <property type="entry name" value="DnaJ_domain_CS"/>
</dbReference>
<keyword evidence="4" id="KW-0862">Zinc</keyword>
<feature type="region of interest" description="Disordered" evidence="5">
    <location>
        <begin position="382"/>
        <end position="423"/>
    </location>
</feature>
<dbReference type="InterPro" id="IPR036410">
    <property type="entry name" value="HSP_DnaJ_Cys-rich_dom_sf"/>
</dbReference>
<dbReference type="Gene3D" id="2.60.260.20">
    <property type="entry name" value="Urease metallochaperone UreE, N-terminal domain"/>
    <property type="match status" value="2"/>
</dbReference>
<proteinExistence type="predicted"/>
<dbReference type="SUPFAM" id="SSF46565">
    <property type="entry name" value="Chaperone J-domain"/>
    <property type="match status" value="1"/>
</dbReference>
<dbReference type="InterPro" id="IPR001623">
    <property type="entry name" value="DnaJ_domain"/>
</dbReference>
<keyword evidence="3" id="KW-0863">Zinc-finger</keyword>
<evidence type="ECO:0000313" key="7">
    <source>
        <dbReference type="EMBL" id="KAF4730534.1"/>
    </source>
</evidence>
<accession>A0A7J6SC43</accession>
<dbReference type="OMA" id="SSKYVYH"/>
<dbReference type="PROSITE" id="PS00636">
    <property type="entry name" value="DNAJ_1"/>
    <property type="match status" value="1"/>
</dbReference>
<dbReference type="FunFam" id="1.10.287.110:FF:000041">
    <property type="entry name" value="Chaperone protein DNAj, putative"/>
    <property type="match status" value="1"/>
</dbReference>
<keyword evidence="2" id="KW-0677">Repeat</keyword>
<keyword evidence="1" id="KW-0479">Metal-binding</keyword>
<gene>
    <name evidence="7" type="primary">DNAJA4_2</name>
    <name evidence="7" type="ORF">FOZ63_009471</name>
</gene>
<comment type="caution">
    <text evidence="7">The sequence shown here is derived from an EMBL/GenBank/DDBJ whole genome shotgun (WGS) entry which is preliminary data.</text>
</comment>
<dbReference type="SUPFAM" id="SSF49493">
    <property type="entry name" value="HSP40/DnaJ peptide-binding domain"/>
    <property type="match status" value="2"/>
</dbReference>
<dbReference type="Gene3D" id="2.10.230.10">
    <property type="entry name" value="Heat shock protein DnaJ, cysteine-rich domain"/>
    <property type="match status" value="1"/>
</dbReference>
<dbReference type="GO" id="GO:0030544">
    <property type="term" value="F:Hsp70 protein binding"/>
    <property type="evidence" value="ECO:0007669"/>
    <property type="project" value="InterPro"/>
</dbReference>
<dbReference type="CDD" id="cd06257">
    <property type="entry name" value="DnaJ"/>
    <property type="match status" value="1"/>
</dbReference>
<dbReference type="EMBL" id="JABANO010019213">
    <property type="protein sequence ID" value="KAF4730534.1"/>
    <property type="molecule type" value="Genomic_DNA"/>
</dbReference>
<dbReference type="GO" id="GO:0051082">
    <property type="term" value="F:unfolded protein binding"/>
    <property type="evidence" value="ECO:0007669"/>
    <property type="project" value="InterPro"/>
</dbReference>
<evidence type="ECO:0000256" key="3">
    <source>
        <dbReference type="ARBA" id="ARBA00022771"/>
    </source>
</evidence>
<dbReference type="Pfam" id="PF00226">
    <property type="entry name" value="DnaJ"/>
    <property type="match status" value="1"/>
</dbReference>
<protein>
    <submittedName>
        <fullName evidence="7">DnaJ (Hsp40), sub A, member 4</fullName>
    </submittedName>
</protein>
<dbReference type="InterPro" id="IPR036869">
    <property type="entry name" value="J_dom_sf"/>
</dbReference>
<name>A0A7J6SC43_PEROL</name>
<feature type="domain" description="J" evidence="6">
    <location>
        <begin position="30"/>
        <end position="91"/>
    </location>
</feature>
<reference evidence="7 8" key="1">
    <citation type="submission" date="2020-04" db="EMBL/GenBank/DDBJ databases">
        <title>Perkinsus olseni comparative genomics.</title>
        <authorList>
            <person name="Bogema D.R."/>
        </authorList>
    </citation>
    <scope>NUCLEOTIDE SEQUENCE [LARGE SCALE GENOMIC DNA]</scope>
    <source>
        <strain evidence="7 8">ATCC PRA-207</strain>
    </source>
</reference>